<accession>A0A9D1GVX5</accession>
<name>A0A9D1GVX5_9ACTN</name>
<gene>
    <name evidence="1" type="ORF">IAA98_01255</name>
</gene>
<organism evidence="1 2">
    <name type="scientific">Candidatus Avipropionibacterium avicola</name>
    <dbReference type="NCBI Taxonomy" id="2840701"/>
    <lineage>
        <taxon>Bacteria</taxon>
        <taxon>Bacillati</taxon>
        <taxon>Actinomycetota</taxon>
        <taxon>Actinomycetes</taxon>
        <taxon>Propionibacteriales</taxon>
        <taxon>Propionibacteriaceae</taxon>
        <taxon>Propionibacteriaceae incertae sedis</taxon>
        <taxon>Candidatus Avipropionibacterium</taxon>
    </lineage>
</organism>
<reference evidence="1" key="2">
    <citation type="journal article" date="2021" name="PeerJ">
        <title>Extensive microbial diversity within the chicken gut microbiome revealed by metagenomics and culture.</title>
        <authorList>
            <person name="Gilroy R."/>
            <person name="Ravi A."/>
            <person name="Getino M."/>
            <person name="Pursley I."/>
            <person name="Horton D.L."/>
            <person name="Alikhan N.F."/>
            <person name="Baker D."/>
            <person name="Gharbi K."/>
            <person name="Hall N."/>
            <person name="Watson M."/>
            <person name="Adriaenssens E.M."/>
            <person name="Foster-Nyarko E."/>
            <person name="Jarju S."/>
            <person name="Secka A."/>
            <person name="Antonio M."/>
            <person name="Oren A."/>
            <person name="Chaudhuri R.R."/>
            <person name="La Ragione R."/>
            <person name="Hildebrand F."/>
            <person name="Pallen M.J."/>
        </authorList>
    </citation>
    <scope>NUCLEOTIDE SEQUENCE</scope>
    <source>
        <strain evidence="1">ChiGjej1B1-24693</strain>
    </source>
</reference>
<evidence type="ECO:0000313" key="2">
    <source>
        <dbReference type="Proteomes" id="UP000886842"/>
    </source>
</evidence>
<dbReference type="AlphaFoldDB" id="A0A9D1GVX5"/>
<comment type="caution">
    <text evidence="1">The sequence shown here is derived from an EMBL/GenBank/DDBJ whole genome shotgun (WGS) entry which is preliminary data.</text>
</comment>
<protein>
    <submittedName>
        <fullName evidence="1">Uncharacterized protein</fullName>
    </submittedName>
</protein>
<dbReference type="Proteomes" id="UP000886842">
    <property type="component" value="Unassembled WGS sequence"/>
</dbReference>
<dbReference type="EMBL" id="DVLP01000039">
    <property type="protein sequence ID" value="HIT74197.1"/>
    <property type="molecule type" value="Genomic_DNA"/>
</dbReference>
<evidence type="ECO:0000313" key="1">
    <source>
        <dbReference type="EMBL" id="HIT74197.1"/>
    </source>
</evidence>
<sequence length="197" mass="21195">MSTSTPAGHRTHALGRAVTVLLTVAAVLAAGALVRVANDIEAGDRQLFVDARVDAPIEVAEGGTMRITAVHVGASAATDDGLLASVGRWVLIEYELSADQESIGRLDPQLRVGGDRIHAPIDEYDQRTPPGFTTTQAMLFDVPADGLTDMVFEVGPREAIHSHQRWIRWQVSLTEDEVRTSASATVFPLRSTMKVTP</sequence>
<reference evidence="1" key="1">
    <citation type="submission" date="2020-10" db="EMBL/GenBank/DDBJ databases">
        <authorList>
            <person name="Gilroy R."/>
        </authorList>
    </citation>
    <scope>NUCLEOTIDE SEQUENCE</scope>
    <source>
        <strain evidence="1">ChiGjej1B1-24693</strain>
    </source>
</reference>
<proteinExistence type="predicted"/>